<evidence type="ECO:0000259" key="16">
    <source>
        <dbReference type="Pfam" id="PF00425"/>
    </source>
</evidence>
<evidence type="ECO:0000313" key="18">
    <source>
        <dbReference type="EMBL" id="RCW65560.1"/>
    </source>
</evidence>
<dbReference type="GO" id="GO:0004049">
    <property type="term" value="F:anthranilate synthase activity"/>
    <property type="evidence" value="ECO:0007669"/>
    <property type="project" value="UniProtKB-EC"/>
</dbReference>
<evidence type="ECO:0000256" key="3">
    <source>
        <dbReference type="ARBA" id="ARBA00009562"/>
    </source>
</evidence>
<dbReference type="InterPro" id="IPR005256">
    <property type="entry name" value="Anth_synth_I_PabB"/>
</dbReference>
<dbReference type="InterPro" id="IPR006805">
    <property type="entry name" value="Anth_synth_I_N"/>
</dbReference>
<accession>A0A368XC94</accession>
<evidence type="ECO:0000256" key="12">
    <source>
        <dbReference type="ARBA" id="ARBA00023239"/>
    </source>
</evidence>
<keyword evidence="8 15" id="KW-0479">Metal-binding</keyword>
<evidence type="ECO:0000256" key="8">
    <source>
        <dbReference type="ARBA" id="ARBA00022723"/>
    </source>
</evidence>
<evidence type="ECO:0000256" key="15">
    <source>
        <dbReference type="RuleBase" id="RU364045"/>
    </source>
</evidence>
<evidence type="ECO:0000313" key="19">
    <source>
        <dbReference type="Proteomes" id="UP000252884"/>
    </source>
</evidence>
<keyword evidence="7 15" id="KW-0028">Amino-acid biosynthesis</keyword>
<dbReference type="InterPro" id="IPR005801">
    <property type="entry name" value="ADC_synthase"/>
</dbReference>
<dbReference type="NCBIfam" id="TIGR00564">
    <property type="entry name" value="trpE_most"/>
    <property type="match status" value="1"/>
</dbReference>
<evidence type="ECO:0000256" key="13">
    <source>
        <dbReference type="ARBA" id="ARBA00025634"/>
    </source>
</evidence>
<protein>
    <recommendedName>
        <fullName evidence="6 15">Anthranilate synthase component 1</fullName>
        <ecNumber evidence="5 15">4.1.3.27</ecNumber>
    </recommendedName>
</protein>
<sequence length="525" mass="57719">MNEGSTPLPPGRTTPSARRELRKHAVITELEFKSLSKDGYNRIPMIVEAFADLETPLSLYLKLAHSQGGGKLSFLLESVVGGERFGRYSFIGLPARTLLRASGFGANARTEVVTDGQVVETAEGNPLDFIEAYQKRFKVALRPGLPRFCGGLAGYFGYDAVRYIEKKLEDSCPPDQLGCPDILLLQCEELAVIDNLSGKLYLIVYADPKQPEAYANGKRRLRELKDKLRYSVSAPQVKPTLAHPAERPFGKAAYLKAVEEAKELIAAGDFMQVQVGQRISKRYTESPLSLYRALRSLNPSPYMYYYDMGDHHVVGASPEILVRQEITEAGEQKVTIRPLAGTRPRGASLEQDKAAEVELVNDPKERAEHVMLIDLARNDIGRIAKIGTVKVTEAFAVERYSHVMHIVSNVEGILKDGMTNMDVLRATFPAGTLTGAPKVHAMELIDKLEPTKRGLYGGACGYISYAGDMDVAIAIRTGVIKDQTLHVQAAAGVVADSVPELEWKETEAKARALMRASELVEEGLE</sequence>
<keyword evidence="11 15" id="KW-0057">Aromatic amino acid biosynthesis</keyword>
<dbReference type="GO" id="GO:0000162">
    <property type="term" value="P:L-tryptophan biosynthetic process"/>
    <property type="evidence" value="ECO:0007669"/>
    <property type="project" value="UniProtKB-UniPathway"/>
</dbReference>
<comment type="cofactor">
    <cofactor evidence="1 15">
        <name>Mg(2+)</name>
        <dbReference type="ChEBI" id="CHEBI:18420"/>
    </cofactor>
</comment>
<dbReference type="PANTHER" id="PTHR11236:SF48">
    <property type="entry name" value="ISOCHORISMATE SYNTHASE MENF"/>
    <property type="match status" value="1"/>
</dbReference>
<evidence type="ECO:0000256" key="2">
    <source>
        <dbReference type="ARBA" id="ARBA00004873"/>
    </source>
</evidence>
<dbReference type="EMBL" id="QPJK01000012">
    <property type="protein sequence ID" value="RCW65560.1"/>
    <property type="molecule type" value="Genomic_DNA"/>
</dbReference>
<evidence type="ECO:0000256" key="9">
    <source>
        <dbReference type="ARBA" id="ARBA00022822"/>
    </source>
</evidence>
<dbReference type="Proteomes" id="UP000252884">
    <property type="component" value="Unassembled WGS sequence"/>
</dbReference>
<feature type="domain" description="Chorismate-utilising enzyme C-terminal" evidence="16">
    <location>
        <begin position="251"/>
        <end position="509"/>
    </location>
</feature>
<dbReference type="EC" id="4.1.3.27" evidence="5 15"/>
<evidence type="ECO:0000256" key="4">
    <source>
        <dbReference type="ARBA" id="ARBA00011575"/>
    </source>
</evidence>
<dbReference type="PRINTS" id="PR00095">
    <property type="entry name" value="ANTSNTHASEI"/>
</dbReference>
<evidence type="ECO:0000256" key="1">
    <source>
        <dbReference type="ARBA" id="ARBA00001946"/>
    </source>
</evidence>
<dbReference type="PANTHER" id="PTHR11236">
    <property type="entry name" value="AMINOBENZOATE/ANTHRANILATE SYNTHASE"/>
    <property type="match status" value="1"/>
</dbReference>
<evidence type="ECO:0000256" key="7">
    <source>
        <dbReference type="ARBA" id="ARBA00022605"/>
    </source>
</evidence>
<comment type="caution">
    <text evidence="18">The sequence shown here is derived from an EMBL/GenBank/DDBJ whole genome shotgun (WGS) entry which is preliminary data.</text>
</comment>
<reference evidence="18 19" key="1">
    <citation type="submission" date="2018-07" db="EMBL/GenBank/DDBJ databases">
        <title>Genomic Encyclopedia of Type Strains, Phase IV (KMG-IV): sequencing the most valuable type-strain genomes for metagenomic binning, comparative biology and taxonomic classification.</title>
        <authorList>
            <person name="Goeker M."/>
        </authorList>
    </citation>
    <scope>NUCLEOTIDE SEQUENCE [LARGE SCALE GENOMIC DNA]</scope>
    <source>
        <strain evidence="18 19">DSM 21634</strain>
    </source>
</reference>
<keyword evidence="19" id="KW-1185">Reference proteome</keyword>
<comment type="pathway">
    <text evidence="2 15">Amino-acid biosynthesis; L-tryptophan biosynthesis; L-tryptophan from chorismate: step 1/5.</text>
</comment>
<evidence type="ECO:0000256" key="10">
    <source>
        <dbReference type="ARBA" id="ARBA00022842"/>
    </source>
</evidence>
<dbReference type="GO" id="GO:0046872">
    <property type="term" value="F:metal ion binding"/>
    <property type="evidence" value="ECO:0007669"/>
    <property type="project" value="UniProtKB-KW"/>
</dbReference>
<proteinExistence type="inferred from homology"/>
<gene>
    <name evidence="15" type="primary">trpE</name>
    <name evidence="18" type="ORF">DES41_11211</name>
</gene>
<dbReference type="InterPro" id="IPR019999">
    <property type="entry name" value="Anth_synth_I-like"/>
</dbReference>
<organism evidence="18 19">
    <name type="scientific">Pseudorhodoferax soli</name>
    <dbReference type="NCBI Taxonomy" id="545864"/>
    <lineage>
        <taxon>Bacteria</taxon>
        <taxon>Pseudomonadati</taxon>
        <taxon>Pseudomonadota</taxon>
        <taxon>Betaproteobacteria</taxon>
        <taxon>Burkholderiales</taxon>
        <taxon>Comamonadaceae</taxon>
    </lineage>
</organism>
<keyword evidence="10 15" id="KW-0460">Magnesium</keyword>
<feature type="domain" description="Anthranilate synthase component I N-terminal" evidence="17">
    <location>
        <begin position="52"/>
        <end position="202"/>
    </location>
</feature>
<dbReference type="Pfam" id="PF04715">
    <property type="entry name" value="Anth_synt_I_N"/>
    <property type="match status" value="1"/>
</dbReference>
<comment type="function">
    <text evidence="13 15">Part of a heterotetrameric complex that catalyzes the two-step biosynthesis of anthranilate, an intermediate in the biosynthesis of L-tryptophan. In the first step, the glutamine-binding beta subunit (TrpG) of anthranilate synthase (AS) provides the glutamine amidotransferase activity which generates ammonia as a substrate that, along with chorismate, is used in the second step, catalyzed by the large alpha subunit of AS (TrpE) to produce anthranilate. In the absence of TrpG, TrpE can synthesize anthranilate directly from chorismate and high concentrations of ammonia.</text>
</comment>
<dbReference type="SUPFAM" id="SSF56322">
    <property type="entry name" value="ADC synthase"/>
    <property type="match status" value="1"/>
</dbReference>
<evidence type="ECO:0000259" key="17">
    <source>
        <dbReference type="Pfam" id="PF04715"/>
    </source>
</evidence>
<comment type="subunit">
    <text evidence="4 15">Heterotetramer consisting of two non-identical subunits: a beta subunit (TrpG) and a large alpha subunit (TrpE).</text>
</comment>
<evidence type="ECO:0000256" key="5">
    <source>
        <dbReference type="ARBA" id="ARBA00012266"/>
    </source>
</evidence>
<dbReference type="AlphaFoldDB" id="A0A368XC94"/>
<dbReference type="Gene3D" id="3.60.120.10">
    <property type="entry name" value="Anthranilate synthase"/>
    <property type="match status" value="1"/>
</dbReference>
<dbReference type="InterPro" id="IPR015890">
    <property type="entry name" value="Chorismate_C"/>
</dbReference>
<comment type="catalytic activity">
    <reaction evidence="14 15">
        <text>chorismate + L-glutamine = anthranilate + pyruvate + L-glutamate + H(+)</text>
        <dbReference type="Rhea" id="RHEA:21732"/>
        <dbReference type="ChEBI" id="CHEBI:15361"/>
        <dbReference type="ChEBI" id="CHEBI:15378"/>
        <dbReference type="ChEBI" id="CHEBI:16567"/>
        <dbReference type="ChEBI" id="CHEBI:29748"/>
        <dbReference type="ChEBI" id="CHEBI:29985"/>
        <dbReference type="ChEBI" id="CHEBI:58359"/>
        <dbReference type="EC" id="4.1.3.27"/>
    </reaction>
</comment>
<dbReference type="Pfam" id="PF00425">
    <property type="entry name" value="Chorismate_bind"/>
    <property type="match status" value="1"/>
</dbReference>
<keyword evidence="9 15" id="KW-0822">Tryptophan biosynthesis</keyword>
<evidence type="ECO:0000256" key="14">
    <source>
        <dbReference type="ARBA" id="ARBA00047683"/>
    </source>
</evidence>
<dbReference type="UniPathway" id="UPA00035">
    <property type="reaction ID" value="UER00040"/>
</dbReference>
<evidence type="ECO:0000256" key="6">
    <source>
        <dbReference type="ARBA" id="ARBA00020653"/>
    </source>
</evidence>
<evidence type="ECO:0000256" key="11">
    <source>
        <dbReference type="ARBA" id="ARBA00023141"/>
    </source>
</evidence>
<keyword evidence="12 15" id="KW-0456">Lyase</keyword>
<comment type="similarity">
    <text evidence="3 15">Belongs to the anthranilate synthase component I family.</text>
</comment>
<name>A0A368XC94_9BURK</name>